<name>A0ABP1HRM4_9EUKA</name>
<feature type="compositionally biased region" description="Polar residues" evidence="1">
    <location>
        <begin position="65"/>
        <end position="84"/>
    </location>
</feature>
<evidence type="ECO:0000256" key="1">
    <source>
        <dbReference type="SAM" id="MobiDB-lite"/>
    </source>
</evidence>
<gene>
    <name evidence="2" type="ORF">HINF_LOCUS16882</name>
</gene>
<proteinExistence type="predicted"/>
<evidence type="ECO:0000313" key="2">
    <source>
        <dbReference type="EMBL" id="CAL6000764.1"/>
    </source>
</evidence>
<feature type="compositionally biased region" description="Basic and acidic residues" evidence="1">
    <location>
        <begin position="54"/>
        <end position="63"/>
    </location>
</feature>
<comment type="caution">
    <text evidence="2">The sequence shown here is derived from an EMBL/GenBank/DDBJ whole genome shotgun (WGS) entry which is preliminary data.</text>
</comment>
<protein>
    <submittedName>
        <fullName evidence="2">Hypothetical_protein</fullName>
    </submittedName>
</protein>
<dbReference type="EMBL" id="CAXDID020000041">
    <property type="protein sequence ID" value="CAL6000764.1"/>
    <property type="molecule type" value="Genomic_DNA"/>
</dbReference>
<organism evidence="2 3">
    <name type="scientific">Hexamita inflata</name>
    <dbReference type="NCBI Taxonomy" id="28002"/>
    <lineage>
        <taxon>Eukaryota</taxon>
        <taxon>Metamonada</taxon>
        <taxon>Diplomonadida</taxon>
        <taxon>Hexamitidae</taxon>
        <taxon>Hexamitinae</taxon>
        <taxon>Hexamita</taxon>
    </lineage>
</organism>
<feature type="region of interest" description="Disordered" evidence="1">
    <location>
        <begin position="40"/>
        <end position="109"/>
    </location>
</feature>
<feature type="compositionally biased region" description="Basic residues" evidence="1">
    <location>
        <begin position="40"/>
        <end position="53"/>
    </location>
</feature>
<accession>A0ABP1HRM4</accession>
<keyword evidence="3" id="KW-1185">Reference proteome</keyword>
<reference evidence="2 3" key="1">
    <citation type="submission" date="2024-07" db="EMBL/GenBank/DDBJ databases">
        <authorList>
            <person name="Akdeniz Z."/>
        </authorList>
    </citation>
    <scope>NUCLEOTIDE SEQUENCE [LARGE SCALE GENOMIC DNA]</scope>
</reference>
<dbReference type="Proteomes" id="UP001642409">
    <property type="component" value="Unassembled WGS sequence"/>
</dbReference>
<sequence>MQDMNTTKTDAATLVSPAITKVVQQAGNLAQCSRLRPYPRHRLASRLKLHRRSRNSETRDRNGWPKSTQQRAQDVQKPRANTQLRKPPALNQPALESTFTFGQPACGRG</sequence>
<evidence type="ECO:0000313" key="3">
    <source>
        <dbReference type="Proteomes" id="UP001642409"/>
    </source>
</evidence>